<evidence type="ECO:0000313" key="2">
    <source>
        <dbReference type="EMBL" id="GGO51336.1"/>
    </source>
</evidence>
<dbReference type="EMBL" id="BMNG01000012">
    <property type="protein sequence ID" value="GGO51336.1"/>
    <property type="molecule type" value="Genomic_DNA"/>
</dbReference>
<sequence length="60" mass="6367">MLTVRGAQRPLGSGRNRDRPGRLLPTGAGTYGLRQASEEIAWLNVADGRMTAEALAGSGW</sequence>
<gene>
    <name evidence="2" type="ORF">GCM10012286_53810</name>
</gene>
<keyword evidence="3" id="KW-1185">Reference proteome</keyword>
<feature type="region of interest" description="Disordered" evidence="1">
    <location>
        <begin position="1"/>
        <end position="29"/>
    </location>
</feature>
<organism evidence="2 3">
    <name type="scientific">Streptomyces lasiicapitis</name>
    <dbReference type="NCBI Taxonomy" id="1923961"/>
    <lineage>
        <taxon>Bacteria</taxon>
        <taxon>Bacillati</taxon>
        <taxon>Actinomycetota</taxon>
        <taxon>Actinomycetes</taxon>
        <taxon>Kitasatosporales</taxon>
        <taxon>Streptomycetaceae</taxon>
        <taxon>Streptomyces</taxon>
    </lineage>
</organism>
<evidence type="ECO:0000256" key="1">
    <source>
        <dbReference type="SAM" id="MobiDB-lite"/>
    </source>
</evidence>
<comment type="caution">
    <text evidence="2">The sequence shown here is derived from an EMBL/GenBank/DDBJ whole genome shotgun (WGS) entry which is preliminary data.</text>
</comment>
<protein>
    <submittedName>
        <fullName evidence="2">Uncharacterized protein</fullName>
    </submittedName>
</protein>
<name>A0ABQ2MGS9_9ACTN</name>
<dbReference type="Proteomes" id="UP000656881">
    <property type="component" value="Unassembled WGS sequence"/>
</dbReference>
<reference evidence="3" key="1">
    <citation type="journal article" date="2019" name="Int. J. Syst. Evol. Microbiol.">
        <title>The Global Catalogue of Microorganisms (GCM) 10K type strain sequencing project: providing services to taxonomists for standard genome sequencing and annotation.</title>
        <authorList>
            <consortium name="The Broad Institute Genomics Platform"/>
            <consortium name="The Broad Institute Genome Sequencing Center for Infectious Disease"/>
            <person name="Wu L."/>
            <person name="Ma J."/>
        </authorList>
    </citation>
    <scope>NUCLEOTIDE SEQUENCE [LARGE SCALE GENOMIC DNA]</scope>
    <source>
        <strain evidence="3">CGMCC 4.7349</strain>
    </source>
</reference>
<proteinExistence type="predicted"/>
<accession>A0ABQ2MGS9</accession>
<evidence type="ECO:0000313" key="3">
    <source>
        <dbReference type="Proteomes" id="UP000656881"/>
    </source>
</evidence>